<evidence type="ECO:0000313" key="1">
    <source>
        <dbReference type="Proteomes" id="UP000515154"/>
    </source>
</evidence>
<dbReference type="PANTHER" id="PTHR45913">
    <property type="entry name" value="EPM2A-INTERACTING PROTEIN 1"/>
    <property type="match status" value="1"/>
</dbReference>
<dbReference type="RefSeq" id="XP_036366092.1">
    <property type="nucleotide sequence ID" value="XM_036510199.1"/>
</dbReference>
<proteinExistence type="predicted"/>
<name>A0A7E6FGU6_9MOLL</name>
<dbReference type="KEGG" id="osn:118766642"/>
<protein>
    <submittedName>
        <fullName evidence="2">SCAN domain-containing protein 3-like</fullName>
    </submittedName>
</protein>
<sequence>MPNLFLYPFFQASIETVQEEDNRDVRAIPLSNNTVYNRFDEMGQDFENQLIETLKSRKFSLLVDETTFQYTEAVLLTYVRYTEYEASLETTINAKDIQSTLKHYLDENKMPKENILSCMADGAPDMMGKKTGCLKMMKDENPNMLIVHCIIHQENSVVKKLSPVLNEIL</sequence>
<accession>A0A7E6FGU6</accession>
<dbReference type="AlphaFoldDB" id="A0A7E6FGU6"/>
<evidence type="ECO:0000313" key="2">
    <source>
        <dbReference type="RefSeq" id="XP_036366092.1"/>
    </source>
</evidence>
<organism evidence="1 2">
    <name type="scientific">Octopus sinensis</name>
    <name type="common">East Asian common octopus</name>
    <dbReference type="NCBI Taxonomy" id="2607531"/>
    <lineage>
        <taxon>Eukaryota</taxon>
        <taxon>Metazoa</taxon>
        <taxon>Spiralia</taxon>
        <taxon>Lophotrochozoa</taxon>
        <taxon>Mollusca</taxon>
        <taxon>Cephalopoda</taxon>
        <taxon>Coleoidea</taxon>
        <taxon>Octopodiformes</taxon>
        <taxon>Octopoda</taxon>
        <taxon>Incirrata</taxon>
        <taxon>Octopodidae</taxon>
        <taxon>Octopus</taxon>
    </lineage>
</organism>
<keyword evidence="1" id="KW-1185">Reference proteome</keyword>
<reference evidence="2" key="1">
    <citation type="submission" date="2025-08" db="UniProtKB">
        <authorList>
            <consortium name="RefSeq"/>
        </authorList>
    </citation>
    <scope>IDENTIFICATION</scope>
</reference>
<dbReference type="Proteomes" id="UP000515154">
    <property type="component" value="Linkage group LG17"/>
</dbReference>
<gene>
    <name evidence="2" type="primary">LOC118766642</name>
</gene>
<dbReference type="PANTHER" id="PTHR45913:SF19">
    <property type="entry name" value="LOW QUALITY PROTEIN: ZINC FINGER BED DOMAIN-CONTAINING PROTEIN 5-LIKE"/>
    <property type="match status" value="1"/>
</dbReference>